<evidence type="ECO:0000313" key="2">
    <source>
        <dbReference type="Proteomes" id="UP000793456"/>
    </source>
</evidence>
<accession>A0ACD3RMS5</accession>
<name>A0ACD3RMS5_LARCR</name>
<dbReference type="Proteomes" id="UP000793456">
    <property type="component" value="Chromosome IV"/>
</dbReference>
<sequence length="253" mass="28394">MARQLSVIMEAGGDEEFADGQNIQSSNADVCPSEPRDERSNENMDVDEEGLFKHSTTLTNKQRGNEVTVRPATLDSLSIHQLAAQGDVTQVAAHLCKDSSLLSRQDERGFTPLMWAAAFGEKAVVDYLLEKGADPNAIARERESALTLASSGGYVDIVESLLRHGVDINTYDWVYNDYHHQFRILLVTERRCNITNMTFFYIFGILISERSESVGGPYSETLQAANMTLVEMNKWMRQSDTVDLRSTTSHHRR</sequence>
<keyword evidence="2" id="KW-1185">Reference proteome</keyword>
<proteinExistence type="predicted"/>
<comment type="caution">
    <text evidence="1">The sequence shown here is derived from an EMBL/GenBank/DDBJ whole genome shotgun (WGS) entry which is preliminary data.</text>
</comment>
<gene>
    <name evidence="1" type="ORF">E3U43_007168</name>
</gene>
<protein>
    <submittedName>
        <fullName evidence="1">Uncharacterized protein</fullName>
    </submittedName>
</protein>
<evidence type="ECO:0000313" key="1">
    <source>
        <dbReference type="EMBL" id="TMS20675.1"/>
    </source>
</evidence>
<reference evidence="1" key="1">
    <citation type="submission" date="2018-11" db="EMBL/GenBank/DDBJ databases">
        <title>The sequence and de novo assembly of Larimichthys crocea genome using PacBio and Hi-C technologies.</title>
        <authorList>
            <person name="Xu P."/>
            <person name="Chen B."/>
            <person name="Zhou Z."/>
            <person name="Ke Q."/>
            <person name="Wu Y."/>
            <person name="Bai H."/>
            <person name="Pu F."/>
        </authorList>
    </citation>
    <scope>NUCLEOTIDE SEQUENCE</scope>
    <source>
        <tissue evidence="1">Muscle</tissue>
    </source>
</reference>
<dbReference type="EMBL" id="CM011677">
    <property type="protein sequence ID" value="TMS20675.1"/>
    <property type="molecule type" value="Genomic_DNA"/>
</dbReference>
<organism evidence="1 2">
    <name type="scientific">Larimichthys crocea</name>
    <name type="common">Large yellow croaker</name>
    <name type="synonym">Pseudosciaena crocea</name>
    <dbReference type="NCBI Taxonomy" id="215358"/>
    <lineage>
        <taxon>Eukaryota</taxon>
        <taxon>Metazoa</taxon>
        <taxon>Chordata</taxon>
        <taxon>Craniata</taxon>
        <taxon>Vertebrata</taxon>
        <taxon>Euteleostomi</taxon>
        <taxon>Actinopterygii</taxon>
        <taxon>Neopterygii</taxon>
        <taxon>Teleostei</taxon>
        <taxon>Neoteleostei</taxon>
        <taxon>Acanthomorphata</taxon>
        <taxon>Eupercaria</taxon>
        <taxon>Sciaenidae</taxon>
        <taxon>Larimichthys</taxon>
    </lineage>
</organism>